<dbReference type="Pfam" id="PF10066">
    <property type="entry name" value="DUF2304"/>
    <property type="match status" value="1"/>
</dbReference>
<feature type="transmembrane region" description="Helical" evidence="1">
    <location>
        <begin position="67"/>
        <end position="89"/>
    </location>
</feature>
<protein>
    <recommendedName>
        <fullName evidence="4">DUF2304 domain-containing protein</fullName>
    </recommendedName>
</protein>
<keyword evidence="1" id="KW-0812">Transmembrane</keyword>
<evidence type="ECO:0000256" key="1">
    <source>
        <dbReference type="SAM" id="Phobius"/>
    </source>
</evidence>
<keyword evidence="1" id="KW-1133">Transmembrane helix</keyword>
<dbReference type="AlphaFoldDB" id="A0A7W8D4F5"/>
<organism evidence="2 3">
    <name type="scientific">Chiayiivirga flava</name>
    <dbReference type="NCBI Taxonomy" id="659595"/>
    <lineage>
        <taxon>Bacteria</taxon>
        <taxon>Pseudomonadati</taxon>
        <taxon>Pseudomonadota</taxon>
        <taxon>Gammaproteobacteria</taxon>
        <taxon>Lysobacterales</taxon>
        <taxon>Lysobacteraceae</taxon>
        <taxon>Chiayiivirga</taxon>
    </lineage>
</organism>
<feature type="transmembrane region" description="Helical" evidence="1">
    <location>
        <begin position="34"/>
        <end position="55"/>
    </location>
</feature>
<evidence type="ECO:0000313" key="2">
    <source>
        <dbReference type="EMBL" id="MBB5207327.1"/>
    </source>
</evidence>
<comment type="caution">
    <text evidence="2">The sequence shown here is derived from an EMBL/GenBank/DDBJ whole genome shotgun (WGS) entry which is preliminary data.</text>
</comment>
<gene>
    <name evidence="2" type="ORF">HNQ52_000843</name>
</gene>
<name>A0A7W8D4F5_9GAMM</name>
<dbReference type="RefSeq" id="WP_183959840.1">
    <property type="nucleotide sequence ID" value="NZ_JACHHP010000001.1"/>
</dbReference>
<keyword evidence="3" id="KW-1185">Reference proteome</keyword>
<dbReference type="Proteomes" id="UP000521199">
    <property type="component" value="Unassembled WGS sequence"/>
</dbReference>
<sequence length="145" mass="15541">MTAGFTSAVLGVAIAVGILWLVRRDRMHGGYALWWLAVAIGALLIGFFPGVIDWVGAKLGVHYPPMLLVLGALAAIVLKLAAADIDATLRERRLRRLLQKVAILELELKTLRMELDVRDAAAQAARDPVSPAVDASAAPIRRAAV</sequence>
<dbReference type="InterPro" id="IPR019277">
    <property type="entry name" value="DUF2304"/>
</dbReference>
<accession>A0A7W8D4F5</accession>
<reference evidence="2 3" key="1">
    <citation type="submission" date="2020-08" db="EMBL/GenBank/DDBJ databases">
        <title>Genomic Encyclopedia of Type Strains, Phase IV (KMG-IV): sequencing the most valuable type-strain genomes for metagenomic binning, comparative biology and taxonomic classification.</title>
        <authorList>
            <person name="Goeker M."/>
        </authorList>
    </citation>
    <scope>NUCLEOTIDE SEQUENCE [LARGE SCALE GENOMIC DNA]</scope>
    <source>
        <strain evidence="2 3">DSM 24163</strain>
    </source>
</reference>
<proteinExistence type="predicted"/>
<evidence type="ECO:0008006" key="4">
    <source>
        <dbReference type="Google" id="ProtNLM"/>
    </source>
</evidence>
<evidence type="ECO:0000313" key="3">
    <source>
        <dbReference type="Proteomes" id="UP000521199"/>
    </source>
</evidence>
<feature type="transmembrane region" description="Helical" evidence="1">
    <location>
        <begin position="6"/>
        <end position="22"/>
    </location>
</feature>
<keyword evidence="1" id="KW-0472">Membrane</keyword>
<dbReference type="EMBL" id="JACHHP010000001">
    <property type="protein sequence ID" value="MBB5207327.1"/>
    <property type="molecule type" value="Genomic_DNA"/>
</dbReference>